<dbReference type="Proteomes" id="UP000674217">
    <property type="component" value="Unassembled WGS sequence"/>
</dbReference>
<feature type="chain" id="PRO_5047290790" evidence="1">
    <location>
        <begin position="22"/>
        <end position="89"/>
    </location>
</feature>
<dbReference type="InterPro" id="IPR045391">
    <property type="entry name" value="DUF6520"/>
</dbReference>
<comment type="caution">
    <text evidence="2">The sequence shown here is derived from an EMBL/GenBank/DDBJ whole genome shotgun (WGS) entry which is preliminary data.</text>
</comment>
<feature type="signal peptide" evidence="1">
    <location>
        <begin position="1"/>
        <end position="21"/>
    </location>
</feature>
<accession>A0ABS5CTV9</accession>
<evidence type="ECO:0000256" key="1">
    <source>
        <dbReference type="SAM" id="SignalP"/>
    </source>
</evidence>
<dbReference type="RefSeq" id="WP_210646018.1">
    <property type="nucleotide sequence ID" value="NZ_JAGFBU010000003.1"/>
</dbReference>
<dbReference type="Pfam" id="PF20130">
    <property type="entry name" value="DUF6520"/>
    <property type="match status" value="1"/>
</dbReference>
<evidence type="ECO:0000313" key="3">
    <source>
        <dbReference type="Proteomes" id="UP000674217"/>
    </source>
</evidence>
<proteinExistence type="predicted"/>
<sequence length="89" mass="9401">MKTNVVKIMMLPIAAFMLASAAAVTTNDVNESKADVVTMTGYIHAPLPSSCQSVEVECDENGSVLCTIGASQVFDLDTGTTCAKPLYRI</sequence>
<evidence type="ECO:0000313" key="2">
    <source>
        <dbReference type="EMBL" id="MBP4142057.1"/>
    </source>
</evidence>
<name>A0ABS5CTV9_9FLAO</name>
<gene>
    <name evidence="2" type="ORF">J3S90_09600</name>
</gene>
<keyword evidence="1" id="KW-0732">Signal</keyword>
<dbReference type="EMBL" id="JAGFBU010000003">
    <property type="protein sequence ID" value="MBP4142057.1"/>
    <property type="molecule type" value="Genomic_DNA"/>
</dbReference>
<keyword evidence="3" id="KW-1185">Reference proteome</keyword>
<protein>
    <submittedName>
        <fullName evidence="2">Uncharacterized protein</fullName>
    </submittedName>
</protein>
<reference evidence="2 3" key="1">
    <citation type="submission" date="2021-03" db="EMBL/GenBank/DDBJ databases">
        <title>Flavobacterium Flabelliformis Sp. Nov. And Flavobacterium Geliluteum Sp. Nov., Two Novel Multidrug Resistant Psychrophilic Species Isolated From Antarctica.</title>
        <authorList>
            <person name="Kralova S."/>
            <person name="Busse H.J."/>
            <person name="Bezdicek M."/>
            <person name="Nykrynova M."/>
            <person name="Kroupova E."/>
            <person name="Krsek D."/>
            <person name="Sedlacek I."/>
        </authorList>
    </citation>
    <scope>NUCLEOTIDE SEQUENCE [LARGE SCALE GENOMIC DNA]</scope>
    <source>
        <strain evidence="2 3">P4023</strain>
    </source>
</reference>
<organism evidence="2 3">
    <name type="scientific">Flavobacterium flabelliforme</name>
    <dbReference type="NCBI Taxonomy" id="2816119"/>
    <lineage>
        <taxon>Bacteria</taxon>
        <taxon>Pseudomonadati</taxon>
        <taxon>Bacteroidota</taxon>
        <taxon>Flavobacteriia</taxon>
        <taxon>Flavobacteriales</taxon>
        <taxon>Flavobacteriaceae</taxon>
        <taxon>Flavobacterium</taxon>
    </lineage>
</organism>